<sequence length="227" mass="26731">MEKTLKEQLIELVDPEYQAFSAALIPNINNLLGVRLPELRKIAKKMVKNNWVDYFAQSQTDWFEEVMVHGMIIGYLKADINEVLHHVSAFVPSIDNWSVCDSFCSGLKITLNHKERVWEFLQPYFESENEYDLRFAVVMLLNYYVEDNYLDAVLEKLDSIKHQGYYVKMAVAWAISICFIKMPVRTMTYLESNTLDKETYNKALQKIIESYRVDKETKCIIRSMKRK</sequence>
<proteinExistence type="predicted"/>
<protein>
    <submittedName>
        <fullName evidence="1">DNA alkylation repair protein</fullName>
    </submittedName>
</protein>
<gene>
    <name evidence="1" type="ORF">WAK64_14580</name>
</gene>
<dbReference type="PANTHER" id="PTHR34070">
    <property type="entry name" value="ARMADILLO-TYPE FOLD"/>
    <property type="match status" value="1"/>
</dbReference>
<dbReference type="InterPro" id="IPR016024">
    <property type="entry name" value="ARM-type_fold"/>
</dbReference>
<dbReference type="InterPro" id="IPR014825">
    <property type="entry name" value="DNA_alkylation"/>
</dbReference>
<dbReference type="RefSeq" id="WP_336587729.1">
    <property type="nucleotide sequence ID" value="NZ_JBBAXC010000012.1"/>
</dbReference>
<dbReference type="Pfam" id="PF08713">
    <property type="entry name" value="DNA_alkylation"/>
    <property type="match status" value="1"/>
</dbReference>
<name>A0ABU8HG60_9BACI</name>
<dbReference type="EMBL" id="JBBAXC010000012">
    <property type="protein sequence ID" value="MEI5908282.1"/>
    <property type="molecule type" value="Genomic_DNA"/>
</dbReference>
<dbReference type="CDD" id="cd06561">
    <property type="entry name" value="AlkD_like"/>
    <property type="match status" value="1"/>
</dbReference>
<evidence type="ECO:0000313" key="1">
    <source>
        <dbReference type="EMBL" id="MEI5908282.1"/>
    </source>
</evidence>
<accession>A0ABU8HG60</accession>
<dbReference type="Proteomes" id="UP001312865">
    <property type="component" value="Unassembled WGS sequence"/>
</dbReference>
<keyword evidence="2" id="KW-1185">Reference proteome</keyword>
<dbReference type="Gene3D" id="1.25.10.90">
    <property type="match status" value="1"/>
</dbReference>
<dbReference type="PANTHER" id="PTHR34070:SF1">
    <property type="entry name" value="DNA ALKYLATION REPAIR PROTEIN"/>
    <property type="match status" value="1"/>
</dbReference>
<comment type="caution">
    <text evidence="1">The sequence shown here is derived from an EMBL/GenBank/DDBJ whole genome shotgun (WGS) entry which is preliminary data.</text>
</comment>
<dbReference type="SUPFAM" id="SSF48371">
    <property type="entry name" value="ARM repeat"/>
    <property type="match status" value="1"/>
</dbReference>
<organism evidence="1 2">
    <name type="scientific">Bacillus spongiae</name>
    <dbReference type="NCBI Taxonomy" id="2683610"/>
    <lineage>
        <taxon>Bacteria</taxon>
        <taxon>Bacillati</taxon>
        <taxon>Bacillota</taxon>
        <taxon>Bacilli</taxon>
        <taxon>Bacillales</taxon>
        <taxon>Bacillaceae</taxon>
        <taxon>Bacillus</taxon>
    </lineage>
</organism>
<evidence type="ECO:0000313" key="2">
    <source>
        <dbReference type="Proteomes" id="UP001312865"/>
    </source>
</evidence>
<reference evidence="1 2" key="1">
    <citation type="journal article" date="2018" name="J. Microbiol.">
        <title>Bacillus spongiae sp. nov., isolated from sponge of Jeju Island.</title>
        <authorList>
            <person name="Lee G.E."/>
            <person name="Im W.T."/>
            <person name="Park J.S."/>
        </authorList>
    </citation>
    <scope>NUCLEOTIDE SEQUENCE [LARGE SCALE GENOMIC DNA]</scope>
    <source>
        <strain evidence="1 2">135PIL107-10</strain>
    </source>
</reference>